<evidence type="ECO:0000313" key="13">
    <source>
        <dbReference type="EMBL" id="VFU23608.1"/>
    </source>
</evidence>
<reference evidence="13" key="1">
    <citation type="submission" date="2019-03" db="EMBL/GenBank/DDBJ databases">
        <authorList>
            <person name="Mank J."/>
            <person name="Almeida P."/>
        </authorList>
    </citation>
    <scope>NUCLEOTIDE SEQUENCE</scope>
    <source>
        <strain evidence="13">78183</strain>
    </source>
</reference>
<evidence type="ECO:0008006" key="14">
    <source>
        <dbReference type="Google" id="ProtNLM"/>
    </source>
</evidence>
<dbReference type="Gene3D" id="3.90.930.12">
    <property type="entry name" value="Ribosomal protein L6, alpha-beta domain"/>
    <property type="match status" value="2"/>
</dbReference>
<gene>
    <name evidence="13" type="ORF">SVIM_LOCUS37380</name>
</gene>
<dbReference type="Pfam" id="PF00892">
    <property type="entry name" value="EamA"/>
    <property type="match status" value="4"/>
</dbReference>
<feature type="transmembrane region" description="Helical" evidence="10">
    <location>
        <begin position="840"/>
        <end position="859"/>
    </location>
</feature>
<dbReference type="InterPro" id="IPR030184">
    <property type="entry name" value="WAT1-related"/>
</dbReference>
<dbReference type="InterPro" id="IPR020040">
    <property type="entry name" value="Ribosomal_uL6_a/b-dom"/>
</dbReference>
<sequence>MKTILSSETMDIPDGVKIKINARIIEVEGPRGKLKRNFKHLNLDFQLIKDEEGRRKLKIDAWFASRKTSAAIRTALSHVENLITGVTKGYRYKMRFVYAHFPINASITNSNTAIEIRNFLGEKKVRKVDMLEGVSIVRSEKVKDELVLDGNDIELVSRSAALINQKCHVKNKDIRKFLDGIYVSEKGTVFEEDFHFLYMCHLERSSLSTMACIMKLYIPLKGSAIRHQVLLAMTFIQFGFAGMTLISKAALNDGMNPLVFNAYRQVIATFVLALLVLLMERKKSGSLPFSLFCKIFVAALLGPTLSLDLYYVALHLTSATFAAAILNSIPVVTFVLAIIMGLETVGWRSFYGGLKILGIVITVGGSMLLSFYRRPSTGQPHSPSPGSSEGTFFVNKLEGRTRSILGPVLMLLSAICWSTWLVVQSKLLELYPARLRLSALQCLISSVQSTIIAVALEREPNSWKIRWDIKLASLAYCGVFVTGAAYGLQIWCIEKKGPFYVSMFSPLALVLTAIFSAIFWAERLNWQSILGGILIVGGLYGVLWGRNKAEKQEIHNKEVAEIDLSLLFKGKNDELLCIPLKRKQFMNMQSSAPYAAMVLVQLSYGGSNILMKIALEKGLNQLVFVVYRHIIAMILLAPFAFVIERKQRPPLSLSVMIKIFVLSSLGTTIHLNVYYAGLAYTSPTVASALSNVIPSLTFIMAVLLGMEKVKTESPRGWAKMLGTAICVSGSLVFTFWKGGYLFKSFENRPLINIYSTKGSSGEYRHAKENWIKGAALILTSHVAWSLADNSHLLYQAVVYKVYPARLSLTTWICFFASIQSSFLALCFARTPAIWKLDWNVQLLTIIYCGVVISALVYYLQTWCISHKGPVFVAMFSPLLVVIVGLFSAIAFAERLHLGSLVGTGLIVLGLYCVLWGKGQDNSAAQKPDEGKGLADDKTLEISINDHPLTNPDTGERK</sequence>
<dbReference type="GO" id="GO:1990904">
    <property type="term" value="C:ribonucleoprotein complex"/>
    <property type="evidence" value="ECO:0007669"/>
    <property type="project" value="UniProtKB-KW"/>
</dbReference>
<feature type="domain" description="EamA" evidence="12">
    <location>
        <begin position="596"/>
        <end position="733"/>
    </location>
</feature>
<dbReference type="InterPro" id="IPR002359">
    <property type="entry name" value="Ribosomal_uL6_CS2"/>
</dbReference>
<evidence type="ECO:0000256" key="2">
    <source>
        <dbReference type="ARBA" id="ARBA00007635"/>
    </source>
</evidence>
<feature type="domain" description="EamA" evidence="12">
    <location>
        <begin position="405"/>
        <end position="543"/>
    </location>
</feature>
<dbReference type="GO" id="GO:0003735">
    <property type="term" value="F:structural constituent of ribosome"/>
    <property type="evidence" value="ECO:0007669"/>
    <property type="project" value="InterPro"/>
</dbReference>
<dbReference type="GO" id="GO:0016020">
    <property type="term" value="C:membrane"/>
    <property type="evidence" value="ECO:0007669"/>
    <property type="project" value="UniProtKB-SubCell"/>
</dbReference>
<evidence type="ECO:0000256" key="3">
    <source>
        <dbReference type="ARBA" id="ARBA00009356"/>
    </source>
</evidence>
<feature type="domain" description="EamA" evidence="12">
    <location>
        <begin position="772"/>
        <end position="914"/>
    </location>
</feature>
<feature type="transmembrane region" description="Helical" evidence="10">
    <location>
        <begin position="622"/>
        <end position="643"/>
    </location>
</feature>
<feature type="compositionally biased region" description="Basic and acidic residues" evidence="9">
    <location>
        <begin position="926"/>
        <end position="939"/>
    </location>
</feature>
<keyword evidence="5" id="KW-0689">Ribosomal protein</keyword>
<dbReference type="InterPro" id="IPR036789">
    <property type="entry name" value="Ribosomal_uL6-like_a/b-dom_sf"/>
</dbReference>
<dbReference type="FunFam" id="3.90.930.12:FF:000004">
    <property type="entry name" value="60S ribosomal protein L9"/>
    <property type="match status" value="1"/>
</dbReference>
<keyword evidence="8" id="KW-0687">Ribonucleoprotein</keyword>
<protein>
    <recommendedName>
        <fullName evidence="14">EamA domain-containing protein</fullName>
    </recommendedName>
</protein>
<comment type="subcellular location">
    <subcellularLocation>
        <location evidence="1">Membrane</location>
        <topology evidence="1">Multi-pass membrane protein</topology>
    </subcellularLocation>
</comment>
<dbReference type="AlphaFoldDB" id="A0A6N2K5S5"/>
<evidence type="ECO:0000256" key="8">
    <source>
        <dbReference type="ARBA" id="ARBA00023274"/>
    </source>
</evidence>
<feature type="transmembrane region" description="Helical" evidence="10">
    <location>
        <begin position="319"/>
        <end position="342"/>
    </location>
</feature>
<dbReference type="PANTHER" id="PTHR31218">
    <property type="entry name" value="WAT1-RELATED PROTEIN"/>
    <property type="match status" value="1"/>
</dbReference>
<feature type="transmembrane region" description="Helical" evidence="10">
    <location>
        <begin position="655"/>
        <end position="676"/>
    </location>
</feature>
<feature type="transmembrane region" description="Helical" evidence="10">
    <location>
        <begin position="229"/>
        <end position="250"/>
    </location>
</feature>
<organism evidence="13">
    <name type="scientific">Salix viminalis</name>
    <name type="common">Common osier</name>
    <name type="synonym">Basket willow</name>
    <dbReference type="NCBI Taxonomy" id="40686"/>
    <lineage>
        <taxon>Eukaryota</taxon>
        <taxon>Viridiplantae</taxon>
        <taxon>Streptophyta</taxon>
        <taxon>Embryophyta</taxon>
        <taxon>Tracheophyta</taxon>
        <taxon>Spermatophyta</taxon>
        <taxon>Magnoliopsida</taxon>
        <taxon>eudicotyledons</taxon>
        <taxon>Gunneridae</taxon>
        <taxon>Pentapetalae</taxon>
        <taxon>rosids</taxon>
        <taxon>fabids</taxon>
        <taxon>Malpighiales</taxon>
        <taxon>Salicaceae</taxon>
        <taxon>Saliceae</taxon>
        <taxon>Salix</taxon>
    </lineage>
</organism>
<dbReference type="PROSITE" id="PS00700">
    <property type="entry name" value="RIBOSOMAL_L6_2"/>
    <property type="match status" value="1"/>
</dbReference>
<evidence type="ECO:0000259" key="12">
    <source>
        <dbReference type="Pfam" id="PF00892"/>
    </source>
</evidence>
<dbReference type="FunFam" id="3.90.930.12:FF:000003">
    <property type="entry name" value="60S ribosomal protein L9"/>
    <property type="match status" value="1"/>
</dbReference>
<keyword evidence="4 10" id="KW-0812">Transmembrane</keyword>
<dbReference type="GO" id="GO:0005840">
    <property type="term" value="C:ribosome"/>
    <property type="evidence" value="ECO:0007669"/>
    <property type="project" value="UniProtKB-KW"/>
</dbReference>
<dbReference type="EMBL" id="CAADRP010000125">
    <property type="protein sequence ID" value="VFU23608.1"/>
    <property type="molecule type" value="Genomic_DNA"/>
</dbReference>
<evidence type="ECO:0000259" key="11">
    <source>
        <dbReference type="Pfam" id="PF00347"/>
    </source>
</evidence>
<feature type="transmembrane region" description="Helical" evidence="10">
    <location>
        <begin position="688"/>
        <end position="705"/>
    </location>
</feature>
<dbReference type="GO" id="GO:0019843">
    <property type="term" value="F:rRNA binding"/>
    <property type="evidence" value="ECO:0007669"/>
    <property type="project" value="InterPro"/>
</dbReference>
<feature type="domain" description="Large ribosomal subunit protein uL6 alpha-beta" evidence="11">
    <location>
        <begin position="12"/>
        <end position="89"/>
    </location>
</feature>
<feature type="region of interest" description="Disordered" evidence="9">
    <location>
        <begin position="922"/>
        <end position="957"/>
    </location>
</feature>
<name>A0A6N2K5S5_SALVM</name>
<evidence type="ECO:0000256" key="1">
    <source>
        <dbReference type="ARBA" id="ARBA00004141"/>
    </source>
</evidence>
<dbReference type="GO" id="GO:0006412">
    <property type="term" value="P:translation"/>
    <property type="evidence" value="ECO:0007669"/>
    <property type="project" value="InterPro"/>
</dbReference>
<feature type="transmembrane region" description="Helical" evidence="10">
    <location>
        <begin position="871"/>
        <end position="891"/>
    </location>
</feature>
<dbReference type="GO" id="GO:0022857">
    <property type="term" value="F:transmembrane transporter activity"/>
    <property type="evidence" value="ECO:0007669"/>
    <property type="project" value="InterPro"/>
</dbReference>
<keyword evidence="7 10" id="KW-0472">Membrane</keyword>
<feature type="transmembrane region" description="Helical" evidence="10">
    <location>
        <begin position="471"/>
        <end position="492"/>
    </location>
</feature>
<feature type="transmembrane region" description="Helical" evidence="10">
    <location>
        <begin position="808"/>
        <end position="834"/>
    </location>
</feature>
<feature type="transmembrane region" description="Helical" evidence="10">
    <location>
        <begin position="354"/>
        <end position="372"/>
    </location>
</feature>
<feature type="domain" description="Large ribosomal subunit protein uL6 alpha-beta" evidence="11">
    <location>
        <begin position="101"/>
        <end position="180"/>
    </location>
</feature>
<evidence type="ECO:0000256" key="4">
    <source>
        <dbReference type="ARBA" id="ARBA00022692"/>
    </source>
</evidence>
<dbReference type="InterPro" id="IPR000620">
    <property type="entry name" value="EamA_dom"/>
</dbReference>
<proteinExistence type="inferred from homology"/>
<feature type="transmembrane region" description="Helical" evidence="10">
    <location>
        <begin position="717"/>
        <end position="736"/>
    </location>
</feature>
<feature type="domain" description="EamA" evidence="12">
    <location>
        <begin position="237"/>
        <end position="364"/>
    </location>
</feature>
<evidence type="ECO:0000256" key="10">
    <source>
        <dbReference type="SAM" id="Phobius"/>
    </source>
</evidence>
<dbReference type="Pfam" id="PF00347">
    <property type="entry name" value="Ribosomal_L6"/>
    <property type="match status" value="2"/>
</dbReference>
<evidence type="ECO:0000256" key="9">
    <source>
        <dbReference type="SAM" id="MobiDB-lite"/>
    </source>
</evidence>
<evidence type="ECO:0000256" key="5">
    <source>
        <dbReference type="ARBA" id="ARBA00022980"/>
    </source>
</evidence>
<keyword evidence="6 10" id="KW-1133">Transmembrane helix</keyword>
<dbReference type="InterPro" id="IPR037185">
    <property type="entry name" value="EmrE-like"/>
</dbReference>
<comment type="similarity">
    <text evidence="2">Belongs to the drug/metabolite transporter (DMT) superfamily. Plant drug/metabolite exporter (P-DME) (TC 2.A.7.4) family.</text>
</comment>
<accession>A0A6N2K5S5</accession>
<feature type="transmembrane region" description="Helical" evidence="10">
    <location>
        <begin position="404"/>
        <end position="423"/>
    </location>
</feature>
<feature type="transmembrane region" description="Helical" evidence="10">
    <location>
        <begin position="591"/>
        <end position="610"/>
    </location>
</feature>
<feature type="transmembrane region" description="Helical" evidence="10">
    <location>
        <begin position="291"/>
        <end position="313"/>
    </location>
</feature>
<feature type="transmembrane region" description="Helical" evidence="10">
    <location>
        <begin position="499"/>
        <end position="520"/>
    </location>
</feature>
<feature type="transmembrane region" description="Helical" evidence="10">
    <location>
        <begin position="526"/>
        <end position="545"/>
    </location>
</feature>
<comment type="similarity">
    <text evidence="3">Belongs to the universal ribosomal protein uL6 family.</text>
</comment>
<evidence type="ECO:0000256" key="6">
    <source>
        <dbReference type="ARBA" id="ARBA00022989"/>
    </source>
</evidence>
<feature type="transmembrane region" description="Helical" evidence="10">
    <location>
        <begin position="897"/>
        <end position="916"/>
    </location>
</feature>
<evidence type="ECO:0000256" key="7">
    <source>
        <dbReference type="ARBA" id="ARBA00023136"/>
    </source>
</evidence>
<feature type="transmembrane region" description="Helical" evidence="10">
    <location>
        <begin position="262"/>
        <end position="279"/>
    </location>
</feature>
<dbReference type="SUPFAM" id="SSF103481">
    <property type="entry name" value="Multidrug resistance efflux transporter EmrE"/>
    <property type="match status" value="4"/>
</dbReference>
<dbReference type="SUPFAM" id="SSF56053">
    <property type="entry name" value="Ribosomal protein L6"/>
    <property type="match status" value="2"/>
</dbReference>